<feature type="domain" description="Ricin B lectin" evidence="2">
    <location>
        <begin position="189"/>
        <end position="318"/>
    </location>
</feature>
<dbReference type="AlphaFoldDB" id="A0A8H5FA76"/>
<sequence>MLLTLLPVVLLSLSSVSLASALNERRQVTDPGFATQFIIHNSCPATINVYVGSSLDSSIQSGGNHTRFGYTTDLFYTDANGGNANGVGSTKAGFSDRGYYYMVKNGNGPLNTGLSVVPRSDPHSGFCIPIECNSPNCDTAFDTPPATFPPIQYWTPPTPYYMCQYPNTTYDITFCPTGAWPVTPPAPTSSKIHPGSSGQKCLDVRGAKFENGTPVQIYDCNGTAAQNWQLVKGSTKVKLAGTNFCLDAGSSPGNGIGLKIWQCYDNLPAQQWYFTGDNRIALEGKGQCLDLPNGALSNSNQVQTWQCTTGNSNQVWTI</sequence>
<dbReference type="Gene3D" id="2.80.10.50">
    <property type="match status" value="2"/>
</dbReference>
<dbReference type="Proteomes" id="UP000541558">
    <property type="component" value="Unassembled WGS sequence"/>
</dbReference>
<keyword evidence="4" id="KW-1185">Reference proteome</keyword>
<comment type="caution">
    <text evidence="3">The sequence shown here is derived from an EMBL/GenBank/DDBJ whole genome shotgun (WGS) entry which is preliminary data.</text>
</comment>
<evidence type="ECO:0000313" key="3">
    <source>
        <dbReference type="EMBL" id="KAF5328888.1"/>
    </source>
</evidence>
<dbReference type="PROSITE" id="PS50231">
    <property type="entry name" value="RICIN_B_LECTIN"/>
    <property type="match status" value="1"/>
</dbReference>
<dbReference type="EMBL" id="JAACJK010000125">
    <property type="protein sequence ID" value="KAF5328888.1"/>
    <property type="molecule type" value="Genomic_DNA"/>
</dbReference>
<evidence type="ECO:0000259" key="2">
    <source>
        <dbReference type="SMART" id="SM00458"/>
    </source>
</evidence>
<dbReference type="InterPro" id="IPR000772">
    <property type="entry name" value="Ricin_B_lectin"/>
</dbReference>
<feature type="signal peptide" evidence="1">
    <location>
        <begin position="1"/>
        <end position="21"/>
    </location>
</feature>
<accession>A0A8H5FA76</accession>
<proteinExistence type="predicted"/>
<dbReference type="SMART" id="SM00458">
    <property type="entry name" value="RICIN"/>
    <property type="match status" value="1"/>
</dbReference>
<name>A0A8H5FA76_9AGAR</name>
<gene>
    <name evidence="3" type="ORF">D9611_014267</name>
</gene>
<feature type="chain" id="PRO_5034585974" description="Ricin B lectin domain-containing protein" evidence="1">
    <location>
        <begin position="22"/>
        <end position="318"/>
    </location>
</feature>
<dbReference type="InterPro" id="IPR035992">
    <property type="entry name" value="Ricin_B-like_lectins"/>
</dbReference>
<evidence type="ECO:0000313" key="4">
    <source>
        <dbReference type="Proteomes" id="UP000541558"/>
    </source>
</evidence>
<dbReference type="Pfam" id="PF00652">
    <property type="entry name" value="Ricin_B_lectin"/>
    <property type="match status" value="1"/>
</dbReference>
<dbReference type="OrthoDB" id="6770063at2759"/>
<evidence type="ECO:0000256" key="1">
    <source>
        <dbReference type="SAM" id="SignalP"/>
    </source>
</evidence>
<reference evidence="3 4" key="1">
    <citation type="journal article" date="2020" name="ISME J.">
        <title>Uncovering the hidden diversity of litter-decomposition mechanisms in mushroom-forming fungi.</title>
        <authorList>
            <person name="Floudas D."/>
            <person name="Bentzer J."/>
            <person name="Ahren D."/>
            <person name="Johansson T."/>
            <person name="Persson P."/>
            <person name="Tunlid A."/>
        </authorList>
    </citation>
    <scope>NUCLEOTIDE SEQUENCE [LARGE SCALE GENOMIC DNA]</scope>
    <source>
        <strain evidence="3 4">CBS 175.51</strain>
    </source>
</reference>
<dbReference type="CDD" id="cd00161">
    <property type="entry name" value="beta-trefoil_Ricin-like"/>
    <property type="match status" value="1"/>
</dbReference>
<keyword evidence="1" id="KW-0732">Signal</keyword>
<organism evidence="3 4">
    <name type="scientific">Ephemerocybe angulata</name>
    <dbReference type="NCBI Taxonomy" id="980116"/>
    <lineage>
        <taxon>Eukaryota</taxon>
        <taxon>Fungi</taxon>
        <taxon>Dikarya</taxon>
        <taxon>Basidiomycota</taxon>
        <taxon>Agaricomycotina</taxon>
        <taxon>Agaricomycetes</taxon>
        <taxon>Agaricomycetidae</taxon>
        <taxon>Agaricales</taxon>
        <taxon>Agaricineae</taxon>
        <taxon>Psathyrellaceae</taxon>
        <taxon>Ephemerocybe</taxon>
    </lineage>
</organism>
<dbReference type="SUPFAM" id="SSF50370">
    <property type="entry name" value="Ricin B-like lectins"/>
    <property type="match status" value="1"/>
</dbReference>
<protein>
    <recommendedName>
        <fullName evidence="2">Ricin B lectin domain-containing protein</fullName>
    </recommendedName>
</protein>